<dbReference type="Proteomes" id="UP000246104">
    <property type="component" value="Unassembled WGS sequence"/>
</dbReference>
<dbReference type="Pfam" id="PF06983">
    <property type="entry name" value="3-dmu-9_3-mt"/>
    <property type="match status" value="1"/>
</dbReference>
<dbReference type="SUPFAM" id="SSF54593">
    <property type="entry name" value="Glyoxalase/Bleomycin resistance protein/Dihydroxybiphenyl dioxygenase"/>
    <property type="match status" value="1"/>
</dbReference>
<dbReference type="PIRSF" id="PIRSF021700">
    <property type="entry name" value="3_dmu_93_MTrfase"/>
    <property type="match status" value="1"/>
</dbReference>
<evidence type="ECO:0000313" key="3">
    <source>
        <dbReference type="Proteomes" id="UP000246104"/>
    </source>
</evidence>
<organism evidence="2 3">
    <name type="scientific">Candidatus Cerribacteria bacterium 'Amazon FNV 2010 28 9'</name>
    <dbReference type="NCBI Taxonomy" id="2081795"/>
    <lineage>
        <taxon>Bacteria</taxon>
        <taxon>Candidatus Cerribacteria</taxon>
    </lineage>
</organism>
<comment type="caution">
    <text evidence="2">The sequence shown here is derived from an EMBL/GenBank/DDBJ whole genome shotgun (WGS) entry which is preliminary data.</text>
</comment>
<dbReference type="EMBL" id="PSRQ01000031">
    <property type="protein sequence ID" value="PWU23540.1"/>
    <property type="molecule type" value="Genomic_DNA"/>
</dbReference>
<gene>
    <name evidence="2" type="ORF">C5B42_02685</name>
</gene>
<feature type="domain" description="PhnB-like" evidence="1">
    <location>
        <begin position="2"/>
        <end position="123"/>
    </location>
</feature>
<sequence>MQKITPFLWFDKNAEEAMHFYTSIFKSAKIVSLQRYPDGPLDGPMKGMEGKVLTAVFELEGQTFMAIDGGPFFKPTGAVSFYVECETQEEVDHYWNALAQGGDPKAQQCGWLQDKYGFSWQIVPTALPRLLQDKDPVKSGKVMRAMMQMKKIEVSKLEEAYNS</sequence>
<accession>A0A317JT19</accession>
<dbReference type="InterPro" id="IPR009725">
    <property type="entry name" value="3_dmu_93_MTrfase"/>
</dbReference>
<dbReference type="AlphaFoldDB" id="A0A317JT19"/>
<reference evidence="2 3" key="1">
    <citation type="submission" date="2018-02" db="EMBL/GenBank/DDBJ databases">
        <title>Genomic Reconstructions from Amazon Rainforest and Pasture Soil Reveal Novel Insights into the Physiology of Candidate Phyla in Tropical Sites.</title>
        <authorList>
            <person name="Kroeger M.E."/>
            <person name="Delmont T."/>
            <person name="Eren A.M."/>
            <person name="Guo J."/>
            <person name="Meyer K.M."/>
            <person name="Khan K."/>
            <person name="Rodrigues J.L.M."/>
            <person name="Bohannan B.J.M."/>
            <person name="Tringe S."/>
            <person name="Borges C.D."/>
            <person name="Tiedje J."/>
            <person name="Tsai S.M."/>
            <person name="Nusslein K."/>
        </authorList>
    </citation>
    <scope>NUCLEOTIDE SEQUENCE [LARGE SCALE GENOMIC DNA]</scope>
    <source>
        <strain evidence="2">Amazon FNV 2010 28 9</strain>
    </source>
</reference>
<evidence type="ECO:0000259" key="1">
    <source>
        <dbReference type="Pfam" id="PF06983"/>
    </source>
</evidence>
<dbReference type="InterPro" id="IPR029068">
    <property type="entry name" value="Glyas_Bleomycin-R_OHBP_Dase"/>
</dbReference>
<dbReference type="PANTHER" id="PTHR33990">
    <property type="entry name" value="PROTEIN YJDN-RELATED"/>
    <property type="match status" value="1"/>
</dbReference>
<evidence type="ECO:0000313" key="2">
    <source>
        <dbReference type="EMBL" id="PWU23540.1"/>
    </source>
</evidence>
<dbReference type="InterPro" id="IPR028973">
    <property type="entry name" value="PhnB-like"/>
</dbReference>
<protein>
    <recommendedName>
        <fullName evidence="1">PhnB-like domain-containing protein</fullName>
    </recommendedName>
</protein>
<dbReference type="CDD" id="cd06588">
    <property type="entry name" value="PhnB_like"/>
    <property type="match status" value="1"/>
</dbReference>
<dbReference type="Gene3D" id="3.10.180.10">
    <property type="entry name" value="2,3-Dihydroxybiphenyl 1,2-Dioxygenase, domain 1"/>
    <property type="match status" value="1"/>
</dbReference>
<name>A0A317JT19_9BACT</name>
<proteinExistence type="predicted"/>